<protein>
    <submittedName>
        <fullName evidence="2">Uncharacterized protein</fullName>
    </submittedName>
</protein>
<organism evidence="2 3">
    <name type="scientific">Besnoitia besnoiti</name>
    <name type="common">Apicomplexan protozoan</name>
    <dbReference type="NCBI Taxonomy" id="94643"/>
    <lineage>
        <taxon>Eukaryota</taxon>
        <taxon>Sar</taxon>
        <taxon>Alveolata</taxon>
        <taxon>Apicomplexa</taxon>
        <taxon>Conoidasida</taxon>
        <taxon>Coccidia</taxon>
        <taxon>Eucoccidiorida</taxon>
        <taxon>Eimeriorina</taxon>
        <taxon>Sarcocystidae</taxon>
        <taxon>Besnoitia</taxon>
    </lineage>
</organism>
<proteinExistence type="predicted"/>
<dbReference type="VEuPathDB" id="ToxoDB:BESB_027720"/>
<feature type="region of interest" description="Disordered" evidence="1">
    <location>
        <begin position="1"/>
        <end position="22"/>
    </location>
</feature>
<name>A0A2A9M6T5_BESBE</name>
<dbReference type="OrthoDB" id="331655at2759"/>
<comment type="caution">
    <text evidence="2">The sequence shown here is derived from an EMBL/GenBank/DDBJ whole genome shotgun (WGS) entry which is preliminary data.</text>
</comment>
<gene>
    <name evidence="2" type="ORF">BESB_027720</name>
</gene>
<feature type="compositionally biased region" description="Polar residues" evidence="1">
    <location>
        <begin position="8"/>
        <end position="19"/>
    </location>
</feature>
<reference evidence="2 3" key="1">
    <citation type="submission" date="2017-09" db="EMBL/GenBank/DDBJ databases">
        <title>Genome sequencing of Besnoitia besnoiti strain Bb-Ger1.</title>
        <authorList>
            <person name="Schares G."/>
            <person name="Venepally P."/>
            <person name="Lorenzi H.A."/>
        </authorList>
    </citation>
    <scope>NUCLEOTIDE SEQUENCE [LARGE SCALE GENOMIC DNA]</scope>
    <source>
        <strain evidence="2 3">Bb-Ger1</strain>
    </source>
</reference>
<evidence type="ECO:0000313" key="3">
    <source>
        <dbReference type="Proteomes" id="UP000224006"/>
    </source>
</evidence>
<evidence type="ECO:0000256" key="1">
    <source>
        <dbReference type="SAM" id="MobiDB-lite"/>
    </source>
</evidence>
<evidence type="ECO:0000313" key="2">
    <source>
        <dbReference type="EMBL" id="PFH31337.1"/>
    </source>
</evidence>
<accession>A0A2A9M6T5</accession>
<dbReference type="Proteomes" id="UP000224006">
    <property type="component" value="Unassembled WGS sequence"/>
</dbReference>
<dbReference type="EMBL" id="NWUJ01000015">
    <property type="protein sequence ID" value="PFH31337.1"/>
    <property type="molecule type" value="Genomic_DNA"/>
</dbReference>
<dbReference type="AlphaFoldDB" id="A0A2A9M6T5"/>
<keyword evidence="3" id="KW-1185">Reference proteome</keyword>
<sequence length="124" mass="13483">MDIPSHAESVSSSLPSGTSAPVLRSSEYRNAATAELTETLADAETRRRVVCCLRRELEEADCFWAKLEDNASETCGDDIAESVVAAFKSIHTRRVSGMNLEQIDAVCRDVLALVAKRAARDEAP</sequence>
<dbReference type="KEGG" id="bbes:BESB_027720"/>
<dbReference type="GeneID" id="40307824"/>
<dbReference type="RefSeq" id="XP_029215346.1">
    <property type="nucleotide sequence ID" value="XM_029361446.1"/>
</dbReference>